<dbReference type="PROSITE" id="PS50943">
    <property type="entry name" value="HTH_CROC1"/>
    <property type="match status" value="1"/>
</dbReference>
<dbReference type="CDD" id="cd00093">
    <property type="entry name" value="HTH_XRE"/>
    <property type="match status" value="1"/>
</dbReference>
<dbReference type="SUPFAM" id="SSF47413">
    <property type="entry name" value="lambda repressor-like DNA-binding domains"/>
    <property type="match status" value="1"/>
</dbReference>
<organism evidence="2 3">
    <name type="scientific">Blautia fusiformis</name>
    <dbReference type="NCBI Taxonomy" id="2881264"/>
    <lineage>
        <taxon>Bacteria</taxon>
        <taxon>Bacillati</taxon>
        <taxon>Bacillota</taxon>
        <taxon>Clostridia</taxon>
        <taxon>Lachnospirales</taxon>
        <taxon>Lachnospiraceae</taxon>
        <taxon>Blautia</taxon>
    </lineage>
</organism>
<comment type="caution">
    <text evidence="2">The sequence shown here is derived from an EMBL/GenBank/DDBJ whole genome shotgun (WGS) entry which is preliminary data.</text>
</comment>
<dbReference type="SMART" id="SM00530">
    <property type="entry name" value="HTH_XRE"/>
    <property type="match status" value="1"/>
</dbReference>
<protein>
    <submittedName>
        <fullName evidence="2">Helix-turn-helix domain-containing protein</fullName>
    </submittedName>
</protein>
<accession>A0AAW4W408</accession>
<dbReference type="Proteomes" id="UP001198612">
    <property type="component" value="Unassembled WGS sequence"/>
</dbReference>
<gene>
    <name evidence="2" type="ORF">LKD40_00680</name>
</gene>
<keyword evidence="3" id="KW-1185">Reference proteome</keyword>
<evidence type="ECO:0000259" key="1">
    <source>
        <dbReference type="PROSITE" id="PS50943"/>
    </source>
</evidence>
<sequence>MSRVVYPARETVTEIRGEDAAEIINKMMEKEGMTQIQLAQKMGITRQRVSRLISGNMRYENFVRIVNSAGYDVKIEKRKCEKNSK</sequence>
<dbReference type="Pfam" id="PF01381">
    <property type="entry name" value="HTH_3"/>
    <property type="match status" value="1"/>
</dbReference>
<dbReference type="AlphaFoldDB" id="A0AAW4W408"/>
<dbReference type="InterPro" id="IPR001387">
    <property type="entry name" value="Cro/C1-type_HTH"/>
</dbReference>
<dbReference type="RefSeq" id="WP_227588325.1">
    <property type="nucleotide sequence ID" value="NZ_JAJEQQ010000001.1"/>
</dbReference>
<dbReference type="GO" id="GO:0003677">
    <property type="term" value="F:DNA binding"/>
    <property type="evidence" value="ECO:0007669"/>
    <property type="project" value="InterPro"/>
</dbReference>
<dbReference type="InterPro" id="IPR010982">
    <property type="entry name" value="Lambda_DNA-bd_dom_sf"/>
</dbReference>
<proteinExistence type="predicted"/>
<dbReference type="EMBL" id="JAJEQQ010000001">
    <property type="protein sequence ID" value="MCC2226339.1"/>
    <property type="molecule type" value="Genomic_DNA"/>
</dbReference>
<name>A0AAW4W408_9FIRM</name>
<reference evidence="2 3" key="1">
    <citation type="submission" date="2021-10" db="EMBL/GenBank/DDBJ databases">
        <title>Anaerobic single-cell dispensing facilitates the cultivation of human gut bacteria.</title>
        <authorList>
            <person name="Afrizal A."/>
        </authorList>
    </citation>
    <scope>NUCLEOTIDE SEQUENCE [LARGE SCALE GENOMIC DNA]</scope>
    <source>
        <strain evidence="2 3">CLA-AA-H217</strain>
    </source>
</reference>
<feature type="domain" description="HTH cro/C1-type" evidence="1">
    <location>
        <begin position="24"/>
        <end position="56"/>
    </location>
</feature>
<evidence type="ECO:0000313" key="2">
    <source>
        <dbReference type="EMBL" id="MCC2226339.1"/>
    </source>
</evidence>
<dbReference type="Gene3D" id="1.10.260.40">
    <property type="entry name" value="lambda repressor-like DNA-binding domains"/>
    <property type="match status" value="1"/>
</dbReference>
<evidence type="ECO:0000313" key="3">
    <source>
        <dbReference type="Proteomes" id="UP001198612"/>
    </source>
</evidence>